<evidence type="ECO:0000313" key="3">
    <source>
        <dbReference type="EMBL" id="KAK8873847.1"/>
    </source>
</evidence>
<feature type="transmembrane region" description="Helical" evidence="2">
    <location>
        <begin position="109"/>
        <end position="127"/>
    </location>
</feature>
<feature type="transmembrane region" description="Helical" evidence="2">
    <location>
        <begin position="163"/>
        <end position="185"/>
    </location>
</feature>
<dbReference type="Proteomes" id="UP001390339">
    <property type="component" value="Unassembled WGS sequence"/>
</dbReference>
<feature type="transmembrane region" description="Helical" evidence="2">
    <location>
        <begin position="78"/>
        <end position="97"/>
    </location>
</feature>
<dbReference type="EMBL" id="JAPCWZ010000003">
    <property type="protein sequence ID" value="KAK8873847.1"/>
    <property type="molecule type" value="Genomic_DNA"/>
</dbReference>
<keyword evidence="2" id="KW-0472">Membrane</keyword>
<organism evidence="3 4">
    <name type="scientific">Apiospora arundinis</name>
    <dbReference type="NCBI Taxonomy" id="335852"/>
    <lineage>
        <taxon>Eukaryota</taxon>
        <taxon>Fungi</taxon>
        <taxon>Dikarya</taxon>
        <taxon>Ascomycota</taxon>
        <taxon>Pezizomycotina</taxon>
        <taxon>Sordariomycetes</taxon>
        <taxon>Xylariomycetidae</taxon>
        <taxon>Amphisphaeriales</taxon>
        <taxon>Apiosporaceae</taxon>
        <taxon>Apiospora</taxon>
    </lineage>
</organism>
<evidence type="ECO:0000313" key="4">
    <source>
        <dbReference type="Proteomes" id="UP001390339"/>
    </source>
</evidence>
<feature type="compositionally biased region" description="Low complexity" evidence="1">
    <location>
        <begin position="60"/>
        <end position="70"/>
    </location>
</feature>
<name>A0ABR2J8W0_9PEZI</name>
<sequence>MASSTPHYVPPPPASSEAILIHDDEPPPPYTVLEQNETAALLGGCSRNRGEGHNDDASSRHSSSGSSGRRGPSRRRRLLPLSNLMTVFLACILGTFLSTCPVPRQLIPQLPRLALMTLCASLVTLLYPNVNIRCYCYCCCCCRRRGSRTRSLRRGGTTKKPIVVRRLVAAYLGLYLAAYALFGLAEEVGFETSSVGAVVFGHRTAAVGTQPGYVARAVIVVVGFALQRASGLFSTTRILATYLLLLAWVYADAPITLISLATGRKRW</sequence>
<feature type="region of interest" description="Disordered" evidence="1">
    <location>
        <begin position="51"/>
        <end position="75"/>
    </location>
</feature>
<keyword evidence="2" id="KW-0812">Transmembrane</keyword>
<protein>
    <submittedName>
        <fullName evidence="3">Uncharacterized protein</fullName>
    </submittedName>
</protein>
<reference evidence="3 4" key="1">
    <citation type="journal article" date="2024" name="IMA Fungus">
        <title>Apiospora arundinis, a panoply of carbohydrate-active enzymes and secondary metabolites.</title>
        <authorList>
            <person name="Sorensen T."/>
            <person name="Petersen C."/>
            <person name="Muurmann A.T."/>
            <person name="Christiansen J.V."/>
            <person name="Brundto M.L."/>
            <person name="Overgaard C.K."/>
            <person name="Boysen A.T."/>
            <person name="Wollenberg R.D."/>
            <person name="Larsen T.O."/>
            <person name="Sorensen J.L."/>
            <person name="Nielsen K.L."/>
            <person name="Sondergaard T.E."/>
        </authorList>
    </citation>
    <scope>NUCLEOTIDE SEQUENCE [LARGE SCALE GENOMIC DNA]</scope>
    <source>
        <strain evidence="3 4">AAU 773</strain>
    </source>
</reference>
<feature type="region of interest" description="Disordered" evidence="1">
    <location>
        <begin position="1"/>
        <end position="31"/>
    </location>
</feature>
<accession>A0ABR2J8W0</accession>
<feature type="transmembrane region" description="Helical" evidence="2">
    <location>
        <begin position="238"/>
        <end position="261"/>
    </location>
</feature>
<proteinExistence type="predicted"/>
<evidence type="ECO:0000256" key="2">
    <source>
        <dbReference type="SAM" id="Phobius"/>
    </source>
</evidence>
<keyword evidence="4" id="KW-1185">Reference proteome</keyword>
<evidence type="ECO:0000256" key="1">
    <source>
        <dbReference type="SAM" id="MobiDB-lite"/>
    </source>
</evidence>
<gene>
    <name evidence="3" type="ORF">PGQ11_004361</name>
</gene>
<feature type="transmembrane region" description="Helical" evidence="2">
    <location>
        <begin position="205"/>
        <end position="226"/>
    </location>
</feature>
<keyword evidence="2" id="KW-1133">Transmembrane helix</keyword>
<comment type="caution">
    <text evidence="3">The sequence shown here is derived from an EMBL/GenBank/DDBJ whole genome shotgun (WGS) entry which is preliminary data.</text>
</comment>